<comment type="caution">
    <text evidence="3">The sequence shown here is derived from an EMBL/GenBank/DDBJ whole genome shotgun (WGS) entry which is preliminary data.</text>
</comment>
<evidence type="ECO:0000313" key="3">
    <source>
        <dbReference type="EMBL" id="MEO3715689.1"/>
    </source>
</evidence>
<evidence type="ECO:0000256" key="1">
    <source>
        <dbReference type="ARBA" id="ARBA00022801"/>
    </source>
</evidence>
<sequence>MHDLSPPESSPVAFEVLTPEFEDLIRHSARLERLASHCRWAEGPAYFPALRSLVWSDIPNDRMLRWDEGSGRVSVLRAPCGHANGNTVDRQGRLISCEHSGRRVVRTEHDGRLTVLASHFEGRRLNSPNDVVVHSDGSVWFSDPPYGIESDYEGIRAPQEQAGCHVYRWDPVDGSVQAVIRDMRCPNGLAFSPDERWLYVADTGQEEGCMRRHAVGPDGQLGPGEPFLRCDTGFFDGFRCDEAGRLWTSAGRAVHCYRADGTLIGRIPMPERVSNLVFGGLRRNRLFICASSSVYSLLLATNGCPTF</sequence>
<proteinExistence type="predicted"/>
<dbReference type="InterPro" id="IPR005511">
    <property type="entry name" value="SMP-30"/>
</dbReference>
<keyword evidence="4" id="KW-1185">Reference proteome</keyword>
<dbReference type="PRINTS" id="PR01790">
    <property type="entry name" value="SMP30FAMILY"/>
</dbReference>
<accession>A0ABV0GKZ0</accession>
<name>A0ABV0GKZ0_9BURK</name>
<dbReference type="Gene3D" id="2.120.10.30">
    <property type="entry name" value="TolB, C-terminal domain"/>
    <property type="match status" value="1"/>
</dbReference>
<dbReference type="SUPFAM" id="SSF63829">
    <property type="entry name" value="Calcium-dependent phosphotriesterase"/>
    <property type="match status" value="1"/>
</dbReference>
<dbReference type="InterPro" id="IPR011042">
    <property type="entry name" value="6-blade_b-propeller_TolB-like"/>
</dbReference>
<organism evidence="3 4">
    <name type="scientific">Roseateles flavus</name>
    <dbReference type="NCBI Taxonomy" id="3149041"/>
    <lineage>
        <taxon>Bacteria</taxon>
        <taxon>Pseudomonadati</taxon>
        <taxon>Pseudomonadota</taxon>
        <taxon>Betaproteobacteria</taxon>
        <taxon>Burkholderiales</taxon>
        <taxon>Sphaerotilaceae</taxon>
        <taxon>Roseateles</taxon>
    </lineage>
</organism>
<gene>
    <name evidence="3" type="ORF">ABDJ40_23185</name>
</gene>
<dbReference type="RefSeq" id="WP_347613284.1">
    <property type="nucleotide sequence ID" value="NZ_JBDPZC010000017.1"/>
</dbReference>
<reference evidence="3 4" key="1">
    <citation type="submission" date="2024-05" db="EMBL/GenBank/DDBJ databases">
        <title>Roseateles sp. 2.12 16S ribosomal RNA gene Genome sequencing and assembly.</title>
        <authorList>
            <person name="Woo H."/>
        </authorList>
    </citation>
    <scope>NUCLEOTIDE SEQUENCE [LARGE SCALE GENOMIC DNA]</scope>
    <source>
        <strain evidence="3 4">2.12</strain>
    </source>
</reference>
<keyword evidence="1" id="KW-0378">Hydrolase</keyword>
<dbReference type="PANTHER" id="PTHR47572">
    <property type="entry name" value="LIPOPROTEIN-RELATED"/>
    <property type="match status" value="1"/>
</dbReference>
<dbReference type="Proteomes" id="UP001462640">
    <property type="component" value="Unassembled WGS sequence"/>
</dbReference>
<dbReference type="PANTHER" id="PTHR47572:SF4">
    <property type="entry name" value="LACTONASE DRP35"/>
    <property type="match status" value="1"/>
</dbReference>
<dbReference type="InterPro" id="IPR013658">
    <property type="entry name" value="SGL"/>
</dbReference>
<evidence type="ECO:0000259" key="2">
    <source>
        <dbReference type="Pfam" id="PF08450"/>
    </source>
</evidence>
<evidence type="ECO:0000313" key="4">
    <source>
        <dbReference type="Proteomes" id="UP001462640"/>
    </source>
</evidence>
<dbReference type="InterPro" id="IPR051262">
    <property type="entry name" value="SMP-30/CGR1_Lactonase"/>
</dbReference>
<protein>
    <submittedName>
        <fullName evidence="3">SMP-30/gluconolactonase/LRE family protein</fullName>
    </submittedName>
</protein>
<feature type="domain" description="SMP-30/Gluconolactonase/LRE-like region" evidence="2">
    <location>
        <begin position="40"/>
        <end position="290"/>
    </location>
</feature>
<dbReference type="EMBL" id="JBDPZC010000017">
    <property type="protein sequence ID" value="MEO3715689.1"/>
    <property type="molecule type" value="Genomic_DNA"/>
</dbReference>
<dbReference type="Pfam" id="PF08450">
    <property type="entry name" value="SGL"/>
    <property type="match status" value="1"/>
</dbReference>